<evidence type="ECO:0000256" key="1">
    <source>
        <dbReference type="SAM" id="MobiDB-lite"/>
    </source>
</evidence>
<evidence type="ECO:0000313" key="3">
    <source>
        <dbReference type="EMBL" id="GBM95540.1"/>
    </source>
</evidence>
<name>A0A4Y2JZN9_ARAVE</name>
<accession>A0A4Y2JZN9</accession>
<comment type="caution">
    <text evidence="3">The sequence shown here is derived from an EMBL/GenBank/DDBJ whole genome shotgun (WGS) entry which is preliminary data.</text>
</comment>
<evidence type="ECO:0000259" key="2">
    <source>
        <dbReference type="PROSITE" id="PS50878"/>
    </source>
</evidence>
<sequence length="663" mass="75994">MHGLGFHVNLTDWLHSYLCNRSLYVYFNNAVSREFSGTSGVPQGSNLGPLLFILFINDLTSVFKYSECLLFADDLKLFSSMNSNLDAVLLQSDLDCLFKWCTVNKLHLNIDKCSILSYTRKSQPLNHVYKINYLVLSRSDSVTDLGIIFDIKLDFSQHINSMVSKAYRRLGILKRKTKEFSSEIALKVLYYAHVRSSLEYCSIIWDPIYRNKIEIIERIQNNFLRYLLYKKNGIYLQDVSSSYLRDMFNMPSLCSRRDASCVLFFYKVLAIRISGYKSILDKMADERHRLERQEFRDDFRLAVYRLMQFVENELGNGRHRVRPDDKEWRLQRAKTIEKLNELIDRLDRTCVAANYGKGIGIGAEVAGEVTSIIAAIMKLGESSSAETIMSIGNFLSHSGSLLEGASNAVESFVSAKYISEINEVLKRDQELSMPLQEWLAFSRNLDANIREIFGCDLNFAIQNNVLKVFSEFIMLYSRTRDFQQAIDLMKRDNCSMDIDHNVPIERLFRFSSQLEMYPELHDKIHAICFTLDNSAIAIQVAREGIRVYRNLFGEELNPGIIANSSIHHTVANSPPLEDSNALENDKVSEGSSRFQIERDQNREIPTVKAVSTFCAFQTINVAVNLVHLSTVIMTVKDGKSKYSHALQQISNLLSEELRSMEAL</sequence>
<dbReference type="Proteomes" id="UP000499080">
    <property type="component" value="Unassembled WGS sequence"/>
</dbReference>
<dbReference type="SUPFAM" id="SSF56672">
    <property type="entry name" value="DNA/RNA polymerases"/>
    <property type="match status" value="1"/>
</dbReference>
<dbReference type="Pfam" id="PF00078">
    <property type="entry name" value="RVT_1"/>
    <property type="match status" value="1"/>
</dbReference>
<dbReference type="GO" id="GO:0071897">
    <property type="term" value="P:DNA biosynthetic process"/>
    <property type="evidence" value="ECO:0007669"/>
    <property type="project" value="UniProtKB-ARBA"/>
</dbReference>
<reference evidence="3 4" key="1">
    <citation type="journal article" date="2019" name="Sci. Rep.">
        <title>Orb-weaving spider Araneus ventricosus genome elucidates the spidroin gene catalogue.</title>
        <authorList>
            <person name="Kono N."/>
            <person name="Nakamura H."/>
            <person name="Ohtoshi R."/>
            <person name="Moran D.A.P."/>
            <person name="Shinohara A."/>
            <person name="Yoshida Y."/>
            <person name="Fujiwara M."/>
            <person name="Mori M."/>
            <person name="Tomita M."/>
            <person name="Arakawa K."/>
        </authorList>
    </citation>
    <scope>NUCLEOTIDE SEQUENCE [LARGE SCALE GENOMIC DNA]</scope>
</reference>
<organism evidence="3 4">
    <name type="scientific">Araneus ventricosus</name>
    <name type="common">Orbweaver spider</name>
    <name type="synonym">Epeira ventricosa</name>
    <dbReference type="NCBI Taxonomy" id="182803"/>
    <lineage>
        <taxon>Eukaryota</taxon>
        <taxon>Metazoa</taxon>
        <taxon>Ecdysozoa</taxon>
        <taxon>Arthropoda</taxon>
        <taxon>Chelicerata</taxon>
        <taxon>Arachnida</taxon>
        <taxon>Araneae</taxon>
        <taxon>Araneomorphae</taxon>
        <taxon>Entelegynae</taxon>
        <taxon>Araneoidea</taxon>
        <taxon>Araneidae</taxon>
        <taxon>Araneus</taxon>
    </lineage>
</organism>
<feature type="domain" description="Reverse transcriptase" evidence="2">
    <location>
        <begin position="1"/>
        <end position="149"/>
    </location>
</feature>
<proteinExistence type="predicted"/>
<feature type="region of interest" description="Disordered" evidence="1">
    <location>
        <begin position="574"/>
        <end position="594"/>
    </location>
</feature>
<dbReference type="InterPro" id="IPR043502">
    <property type="entry name" value="DNA/RNA_pol_sf"/>
</dbReference>
<keyword evidence="4" id="KW-1185">Reference proteome</keyword>
<dbReference type="PANTHER" id="PTHR33332">
    <property type="entry name" value="REVERSE TRANSCRIPTASE DOMAIN-CONTAINING PROTEIN"/>
    <property type="match status" value="1"/>
</dbReference>
<dbReference type="OrthoDB" id="6430746at2759"/>
<gene>
    <name evidence="3" type="ORF">AVEN_244261_2</name>
</gene>
<protein>
    <recommendedName>
        <fullName evidence="2">Reverse transcriptase domain-containing protein</fullName>
    </recommendedName>
</protein>
<dbReference type="EMBL" id="BGPR01004067">
    <property type="protein sequence ID" value="GBM95540.1"/>
    <property type="molecule type" value="Genomic_DNA"/>
</dbReference>
<dbReference type="PROSITE" id="PS50878">
    <property type="entry name" value="RT_POL"/>
    <property type="match status" value="1"/>
</dbReference>
<dbReference type="InterPro" id="IPR000477">
    <property type="entry name" value="RT_dom"/>
</dbReference>
<dbReference type="AlphaFoldDB" id="A0A4Y2JZN9"/>
<evidence type="ECO:0000313" key="4">
    <source>
        <dbReference type="Proteomes" id="UP000499080"/>
    </source>
</evidence>